<organism evidence="1 2">
    <name type="scientific">Pseudobacteriovorax antillogorgiicola</name>
    <dbReference type="NCBI Taxonomy" id="1513793"/>
    <lineage>
        <taxon>Bacteria</taxon>
        <taxon>Pseudomonadati</taxon>
        <taxon>Bdellovibrionota</taxon>
        <taxon>Oligoflexia</taxon>
        <taxon>Oligoflexales</taxon>
        <taxon>Pseudobacteriovoracaceae</taxon>
        <taxon>Pseudobacteriovorax</taxon>
    </lineage>
</organism>
<name>A0A1Y6C657_9BACT</name>
<proteinExistence type="predicted"/>
<dbReference type="STRING" id="1513793.SAMN06296036_113115"/>
<protein>
    <submittedName>
        <fullName evidence="1">Uncharacterized protein</fullName>
    </submittedName>
</protein>
<reference evidence="2" key="1">
    <citation type="submission" date="2017-04" db="EMBL/GenBank/DDBJ databases">
        <authorList>
            <person name="Varghese N."/>
            <person name="Submissions S."/>
        </authorList>
    </citation>
    <scope>NUCLEOTIDE SEQUENCE [LARGE SCALE GENOMIC DNA]</scope>
    <source>
        <strain evidence="2">RKEM611</strain>
    </source>
</reference>
<evidence type="ECO:0000313" key="1">
    <source>
        <dbReference type="EMBL" id="SMF43960.1"/>
    </source>
</evidence>
<dbReference type="Proteomes" id="UP000192907">
    <property type="component" value="Unassembled WGS sequence"/>
</dbReference>
<accession>A0A1Y6C657</accession>
<keyword evidence="2" id="KW-1185">Reference proteome</keyword>
<dbReference type="EMBL" id="FWZT01000013">
    <property type="protein sequence ID" value="SMF43960.1"/>
    <property type="molecule type" value="Genomic_DNA"/>
</dbReference>
<dbReference type="AlphaFoldDB" id="A0A1Y6C657"/>
<evidence type="ECO:0000313" key="2">
    <source>
        <dbReference type="Proteomes" id="UP000192907"/>
    </source>
</evidence>
<sequence>MIVKQSRQIVVIHIKPLLSFVVLAWPAVAWADLLSPLKFFLDYQLGIEVGDTTDSASLRYFQAEDGPHVDSDSCDRVGESPEKTFECEIEFEQRVSNFSLFIEHPFKRRGFWHLDWDLGLSFKWLNGEFEAKDQLPSNSPVQSIELNLYSINVRPYVTVGITPKDSWPDLLLSLGFVGEAIFGSYKFDDQSFDTDPVMRRTRVLSISYFELQLVFFRFGKGYLAFNLSNSQVDSSVSSSPTLLADDTLDLTEPDLALTRNFFGLKLLFK</sequence>
<gene>
    <name evidence="1" type="ORF">SAMN06296036_113115</name>
</gene>